<dbReference type="InterPro" id="IPR015947">
    <property type="entry name" value="PUA-like_sf"/>
</dbReference>
<dbReference type="AlphaFoldDB" id="C5C2I7"/>
<evidence type="ECO:0000259" key="1">
    <source>
        <dbReference type="SMART" id="SM01022"/>
    </source>
</evidence>
<proteinExistence type="predicted"/>
<dbReference type="InterPro" id="IPR007374">
    <property type="entry name" value="ASCH_domain"/>
</dbReference>
<sequence length="178" mass="19005">MTEPQPQDLERDAELEAFWADARTRGNTNRLEALVGANPRGSVRPPAWSFAADAATADLMLEQLLDGSRTAVTSLELADDGDAVVPEPGDLAIVLDGEGHPRALVRTVRVVTVRYADVDEATARADGAADVEQWRRDNAAVLASALGPGEEIGDDSLVVVEHLQRVYPARPRRSGGDG</sequence>
<dbReference type="PANTHER" id="PTHR39203">
    <property type="entry name" value="CYTOPLASMIC PROTEIN-RELATED"/>
    <property type="match status" value="1"/>
</dbReference>
<dbReference type="Pfam" id="PF04266">
    <property type="entry name" value="ASCH"/>
    <property type="match status" value="1"/>
</dbReference>
<dbReference type="STRING" id="471853.Bcav_1415"/>
<dbReference type="SUPFAM" id="SSF88697">
    <property type="entry name" value="PUA domain-like"/>
    <property type="match status" value="1"/>
</dbReference>
<feature type="domain" description="ASCH" evidence="1">
    <location>
        <begin position="48"/>
        <end position="167"/>
    </location>
</feature>
<dbReference type="eggNOG" id="COG4405">
    <property type="taxonomic scope" value="Bacteria"/>
</dbReference>
<evidence type="ECO:0000313" key="3">
    <source>
        <dbReference type="Proteomes" id="UP000007962"/>
    </source>
</evidence>
<protein>
    <recommendedName>
        <fullName evidence="1">ASCH domain-containing protein</fullName>
    </recommendedName>
</protein>
<dbReference type="KEGG" id="bcv:Bcav_1415"/>
<evidence type="ECO:0000313" key="2">
    <source>
        <dbReference type="EMBL" id="ACQ79673.1"/>
    </source>
</evidence>
<organism evidence="2 3">
    <name type="scientific">Beutenbergia cavernae (strain ATCC BAA-8 / DSM 12333 / CCUG 43141 / JCM 11478 / NBRC 16432 / NCIMB 13614 / HKI 0122)</name>
    <dbReference type="NCBI Taxonomy" id="471853"/>
    <lineage>
        <taxon>Bacteria</taxon>
        <taxon>Bacillati</taxon>
        <taxon>Actinomycetota</taxon>
        <taxon>Actinomycetes</taxon>
        <taxon>Micrococcales</taxon>
        <taxon>Beutenbergiaceae</taxon>
        <taxon>Beutenbergia</taxon>
    </lineage>
</organism>
<dbReference type="OrthoDB" id="9807542at2"/>
<dbReference type="HOGENOM" id="CLU_102450_3_0_11"/>
<dbReference type="Gene3D" id="3.10.400.10">
    <property type="entry name" value="Sulfate adenylyltransferase"/>
    <property type="match status" value="1"/>
</dbReference>
<dbReference type="InterPro" id="IPR009326">
    <property type="entry name" value="DUF984"/>
</dbReference>
<reference evidence="2 3" key="1">
    <citation type="journal article" date="2009" name="Stand. Genomic Sci.">
        <title>Complete genome sequence of Beutenbergia cavernae type strain (HKI 0122).</title>
        <authorList>
            <person name="Land M."/>
            <person name="Pukall R."/>
            <person name="Abt B."/>
            <person name="Goker M."/>
            <person name="Rohde M."/>
            <person name="Glavina Del Rio T."/>
            <person name="Tice H."/>
            <person name="Copeland A."/>
            <person name="Cheng J.F."/>
            <person name="Lucas S."/>
            <person name="Chen F."/>
            <person name="Nolan M."/>
            <person name="Bruce D."/>
            <person name="Goodwin L."/>
            <person name="Pitluck S."/>
            <person name="Ivanova N."/>
            <person name="Mavromatis K."/>
            <person name="Ovchinnikova G."/>
            <person name="Pati A."/>
            <person name="Chen A."/>
            <person name="Palaniappan K."/>
            <person name="Hauser L."/>
            <person name="Chang Y.J."/>
            <person name="Jefferies C.C."/>
            <person name="Saunders E."/>
            <person name="Brettin T."/>
            <person name="Detter J.C."/>
            <person name="Han C."/>
            <person name="Chain P."/>
            <person name="Bristow J."/>
            <person name="Eisen J.A."/>
            <person name="Markowitz V."/>
            <person name="Hugenholtz P."/>
            <person name="Kyrpides N.C."/>
            <person name="Klenk H.P."/>
            <person name="Lapidus A."/>
        </authorList>
    </citation>
    <scope>NUCLEOTIDE SEQUENCE [LARGE SCALE GENOMIC DNA]</scope>
    <source>
        <strain evidence="3">ATCC BAA-8 / DSM 12333 / NBRC 16432</strain>
    </source>
</reference>
<gene>
    <name evidence="2" type="ordered locus">Bcav_1415</name>
</gene>
<dbReference type="Proteomes" id="UP000007962">
    <property type="component" value="Chromosome"/>
</dbReference>
<dbReference type="EMBL" id="CP001618">
    <property type="protein sequence ID" value="ACQ79673.1"/>
    <property type="molecule type" value="Genomic_DNA"/>
</dbReference>
<name>C5C2I7_BEUC1</name>
<dbReference type="PANTHER" id="PTHR39203:SF1">
    <property type="entry name" value="CYTOPLASMIC PROTEIN"/>
    <property type="match status" value="1"/>
</dbReference>
<dbReference type="RefSeq" id="WP_015881913.1">
    <property type="nucleotide sequence ID" value="NC_012669.1"/>
</dbReference>
<keyword evidence="3" id="KW-1185">Reference proteome</keyword>
<accession>C5C2I7</accession>
<dbReference type="SMART" id="SM01022">
    <property type="entry name" value="ASCH"/>
    <property type="match status" value="1"/>
</dbReference>